<dbReference type="PANTHER" id="PTHR30572:SF4">
    <property type="entry name" value="ABC TRANSPORTER PERMEASE YTRF"/>
    <property type="match status" value="1"/>
</dbReference>
<keyword evidence="4 7" id="KW-1133">Transmembrane helix</keyword>
<dbReference type="InterPro" id="IPR047928">
    <property type="entry name" value="Perm_prefix_1"/>
</dbReference>
<feature type="transmembrane region" description="Helical" evidence="7">
    <location>
        <begin position="490"/>
        <end position="510"/>
    </location>
</feature>
<gene>
    <name evidence="10" type="ORF">IRI77_29935</name>
</gene>
<dbReference type="NCBIfam" id="TIGR03434">
    <property type="entry name" value="ADOP"/>
    <property type="match status" value="1"/>
</dbReference>
<feature type="transmembrane region" description="Helical" evidence="7">
    <location>
        <begin position="398"/>
        <end position="419"/>
    </location>
</feature>
<dbReference type="RefSeq" id="WP_194448627.1">
    <property type="nucleotide sequence ID" value="NZ_CP063849.1"/>
</dbReference>
<feature type="transmembrane region" description="Helical" evidence="7">
    <location>
        <begin position="773"/>
        <end position="801"/>
    </location>
</feature>
<evidence type="ECO:0000256" key="3">
    <source>
        <dbReference type="ARBA" id="ARBA00022692"/>
    </source>
</evidence>
<dbReference type="Pfam" id="PF02687">
    <property type="entry name" value="FtsX"/>
    <property type="match status" value="2"/>
</dbReference>
<feature type="domain" description="MacB-like periplasmic core" evidence="9">
    <location>
        <begin position="97"/>
        <end position="306"/>
    </location>
</feature>
<comment type="subcellular location">
    <subcellularLocation>
        <location evidence="1">Cell membrane</location>
        <topology evidence="1">Multi-pass membrane protein</topology>
    </subcellularLocation>
</comment>
<feature type="domain" description="ABC3 transporter permease C-terminal" evidence="8">
    <location>
        <begin position="780"/>
        <end position="893"/>
    </location>
</feature>
<dbReference type="Pfam" id="PF12704">
    <property type="entry name" value="MacB_PCD"/>
    <property type="match status" value="2"/>
</dbReference>
<dbReference type="Proteomes" id="UP000593892">
    <property type="component" value="Chromosome"/>
</dbReference>
<sequence>MSLWRQLSRGLRTLTNRNAADQAIDDEIEHFLEESAAAFTAKGLPPEEARRAARLELGASLSAREEVRAYGWENRVDNLWADLRYAGRTLTGNPGFTAVSILTLALGIGASTAIFSVVDAVLLRSLPYPEPQQIVRIWEQAPNGHRINLADGNFDDFLRQNHTFAALAAYNERPASVSGGSEPARVKWSEVSSGFFGTFGVKPLRGRVFSPDESRTQGTPAVIVSFPFWQRYFGGADDLAPLHLKIEGKDYAVAGVMPEGFDYPAGNALWTPVELQSQSQSRSAHNWRGIGRIRAGVTLVQARQDLSVIARRIRAEYGKKVDLQDAAVLPLGKALVGDVQTALLTLLGAVGLLLLVACANVAGLLVARGAARRKELALRVALGAGRGRLLQQFLVESLALSLAGGTLGVLLAAWAVRLLPAILPANLPRQQGIVMNTGVLLFALAATFAVGAALGALAAWRAGRGNVQQALASGSRAYTGTGASQRLRGVVVTGEIAATLVILIAAGLLGRSFLRLVSTSPGFHAGNLITMQFSVPIETEQNGALGPDAVARQARLLERVSARLQALPGVESVGVSGAMPVAEGDNLAEGGFLILNGRKPPADFEEFQRMGQNSGQTGHALYAVAGEEYFRAMGIPLVRGRMFAAQDQADAQHVAVISEALARQRWPGQDPLGQVLEFGNMDGNLKPLTVVGLVGDVRARGLDAPPGPVVYVNYRQRGMNLNSTPTLLLRTAAPVKEVVQQARAIVQEMAPDVPLKFSTFEEQMSGWLADRRFLLLLVGLFAAAALSLAAIGIYGVVAFSVARRTQEIGIRVAMGARRGDILRLVVGEGARLAMLGAAIGIAASLLITRLLTTLLFGISSTDPVTFAGVALLLGLVAVLASYLPARRAMRLDPNSALRYE</sequence>
<dbReference type="InterPro" id="IPR050250">
    <property type="entry name" value="Macrolide_Exporter_MacB"/>
</dbReference>
<reference evidence="10 11" key="1">
    <citation type="submission" date="2020-10" db="EMBL/GenBank/DDBJ databases">
        <title>Complete genome sequence of Paludibaculum fermentans P105T, a facultatively anaerobic acidobacterium capable of dissimilatory Fe(III) reduction.</title>
        <authorList>
            <person name="Dedysh S.N."/>
            <person name="Beletsky A.V."/>
            <person name="Kulichevskaya I.S."/>
            <person name="Mardanov A.V."/>
            <person name="Ravin N.V."/>
        </authorList>
    </citation>
    <scope>NUCLEOTIDE SEQUENCE [LARGE SCALE GENOMIC DNA]</scope>
    <source>
        <strain evidence="10 11">P105</strain>
    </source>
</reference>
<dbReference type="InterPro" id="IPR025857">
    <property type="entry name" value="MacB_PCD"/>
</dbReference>
<dbReference type="KEGG" id="pfer:IRI77_29935"/>
<dbReference type="AlphaFoldDB" id="A0A7S7NNN1"/>
<evidence type="ECO:0000256" key="7">
    <source>
        <dbReference type="SAM" id="Phobius"/>
    </source>
</evidence>
<dbReference type="GO" id="GO:0022857">
    <property type="term" value="F:transmembrane transporter activity"/>
    <property type="evidence" value="ECO:0007669"/>
    <property type="project" value="TreeGrafter"/>
</dbReference>
<evidence type="ECO:0000313" key="10">
    <source>
        <dbReference type="EMBL" id="QOY86958.1"/>
    </source>
</evidence>
<evidence type="ECO:0000256" key="1">
    <source>
        <dbReference type="ARBA" id="ARBA00004651"/>
    </source>
</evidence>
<keyword evidence="3 7" id="KW-0812">Transmembrane</keyword>
<comment type="similarity">
    <text evidence="6">Belongs to the ABC-4 integral membrane protein family.</text>
</comment>
<dbReference type="NCBIfam" id="NF038403">
    <property type="entry name" value="perm_prefix_1"/>
    <property type="match status" value="1"/>
</dbReference>
<feature type="transmembrane region" description="Helical" evidence="7">
    <location>
        <begin position="832"/>
        <end position="858"/>
    </location>
</feature>
<feature type="transmembrane region" description="Helical" evidence="7">
    <location>
        <begin position="343"/>
        <end position="367"/>
    </location>
</feature>
<feature type="transmembrane region" description="Helical" evidence="7">
    <location>
        <begin position="864"/>
        <end position="883"/>
    </location>
</feature>
<feature type="domain" description="MacB-like periplasmic core" evidence="9">
    <location>
        <begin position="502"/>
        <end position="744"/>
    </location>
</feature>
<evidence type="ECO:0000256" key="6">
    <source>
        <dbReference type="ARBA" id="ARBA00038076"/>
    </source>
</evidence>
<feature type="transmembrane region" description="Helical" evidence="7">
    <location>
        <begin position="439"/>
        <end position="460"/>
    </location>
</feature>
<feature type="domain" description="ABC3 transporter permease C-terminal" evidence="8">
    <location>
        <begin position="350"/>
        <end position="466"/>
    </location>
</feature>
<keyword evidence="5 7" id="KW-0472">Membrane</keyword>
<dbReference type="GO" id="GO:0005886">
    <property type="term" value="C:plasma membrane"/>
    <property type="evidence" value="ECO:0007669"/>
    <property type="project" value="UniProtKB-SubCell"/>
</dbReference>
<proteinExistence type="inferred from homology"/>
<name>A0A7S7NNN1_PALFE</name>
<dbReference type="EMBL" id="CP063849">
    <property type="protein sequence ID" value="QOY86958.1"/>
    <property type="molecule type" value="Genomic_DNA"/>
</dbReference>
<accession>A0A7S7NNN1</accession>
<protein>
    <submittedName>
        <fullName evidence="10">ABC transporter permease</fullName>
    </submittedName>
</protein>
<evidence type="ECO:0000256" key="4">
    <source>
        <dbReference type="ARBA" id="ARBA00022989"/>
    </source>
</evidence>
<dbReference type="PANTHER" id="PTHR30572">
    <property type="entry name" value="MEMBRANE COMPONENT OF TRANSPORTER-RELATED"/>
    <property type="match status" value="1"/>
</dbReference>
<organism evidence="10 11">
    <name type="scientific">Paludibaculum fermentans</name>
    <dbReference type="NCBI Taxonomy" id="1473598"/>
    <lineage>
        <taxon>Bacteria</taxon>
        <taxon>Pseudomonadati</taxon>
        <taxon>Acidobacteriota</taxon>
        <taxon>Terriglobia</taxon>
        <taxon>Bryobacterales</taxon>
        <taxon>Bryobacteraceae</taxon>
        <taxon>Paludibaculum</taxon>
    </lineage>
</organism>
<dbReference type="InterPro" id="IPR017800">
    <property type="entry name" value="ADOP"/>
</dbReference>
<evidence type="ECO:0000259" key="9">
    <source>
        <dbReference type="Pfam" id="PF12704"/>
    </source>
</evidence>
<evidence type="ECO:0000256" key="5">
    <source>
        <dbReference type="ARBA" id="ARBA00023136"/>
    </source>
</evidence>
<evidence type="ECO:0000313" key="11">
    <source>
        <dbReference type="Proteomes" id="UP000593892"/>
    </source>
</evidence>
<evidence type="ECO:0000256" key="2">
    <source>
        <dbReference type="ARBA" id="ARBA00022475"/>
    </source>
</evidence>
<evidence type="ECO:0000259" key="8">
    <source>
        <dbReference type="Pfam" id="PF02687"/>
    </source>
</evidence>
<dbReference type="InterPro" id="IPR003838">
    <property type="entry name" value="ABC3_permease_C"/>
</dbReference>
<keyword evidence="2" id="KW-1003">Cell membrane</keyword>
<keyword evidence="11" id="KW-1185">Reference proteome</keyword>